<feature type="compositionally biased region" description="Acidic residues" evidence="1">
    <location>
        <begin position="18"/>
        <end position="41"/>
    </location>
</feature>
<evidence type="ECO:0000256" key="1">
    <source>
        <dbReference type="SAM" id="MobiDB-lite"/>
    </source>
</evidence>
<sequence>MTGVAEGLDDAAAGENDTAIEMDDTAVEVDDAAGADDDSAELETKGLAKQPRSDVTWLSAHCASHAALETPSTLLKAPEGASAGYPLALQISGEETGEEETGVEDAKGVEVGNETAVEAEDVIELSCEGLTKQLRSEVMRASTSIIGVPGGSSEL</sequence>
<reference evidence="2" key="1">
    <citation type="journal article" date="2020" name="Stud. Mycol.">
        <title>101 Dothideomycetes genomes: a test case for predicting lifestyles and emergence of pathogens.</title>
        <authorList>
            <person name="Haridas S."/>
            <person name="Albert R."/>
            <person name="Binder M."/>
            <person name="Bloem J."/>
            <person name="Labutti K."/>
            <person name="Salamov A."/>
            <person name="Andreopoulos B."/>
            <person name="Baker S."/>
            <person name="Barry K."/>
            <person name="Bills G."/>
            <person name="Bluhm B."/>
            <person name="Cannon C."/>
            <person name="Castanera R."/>
            <person name="Culley D."/>
            <person name="Daum C."/>
            <person name="Ezra D."/>
            <person name="Gonzalez J."/>
            <person name="Henrissat B."/>
            <person name="Kuo A."/>
            <person name="Liang C."/>
            <person name="Lipzen A."/>
            <person name="Lutzoni F."/>
            <person name="Magnuson J."/>
            <person name="Mondo S."/>
            <person name="Nolan M."/>
            <person name="Ohm R."/>
            <person name="Pangilinan J."/>
            <person name="Park H.-J."/>
            <person name="Ramirez L."/>
            <person name="Alfaro M."/>
            <person name="Sun H."/>
            <person name="Tritt A."/>
            <person name="Yoshinaga Y."/>
            <person name="Zwiers L.-H."/>
            <person name="Turgeon B."/>
            <person name="Goodwin S."/>
            <person name="Spatafora J."/>
            <person name="Crous P."/>
            <person name="Grigoriev I."/>
        </authorList>
    </citation>
    <scope>NUCLEOTIDE SEQUENCE</scope>
    <source>
        <strain evidence="2">CBS 113818</strain>
    </source>
</reference>
<gene>
    <name evidence="2" type="ORF">CC86DRAFT_463626</name>
</gene>
<name>A0A6A7AC69_9PLEO</name>
<evidence type="ECO:0000313" key="3">
    <source>
        <dbReference type="Proteomes" id="UP000799424"/>
    </source>
</evidence>
<accession>A0A6A7AC69</accession>
<protein>
    <submittedName>
        <fullName evidence="2">Uncharacterized protein</fullName>
    </submittedName>
</protein>
<evidence type="ECO:0000313" key="2">
    <source>
        <dbReference type="EMBL" id="KAF2830299.1"/>
    </source>
</evidence>
<dbReference type="Proteomes" id="UP000799424">
    <property type="component" value="Unassembled WGS sequence"/>
</dbReference>
<organism evidence="2 3">
    <name type="scientific">Ophiobolus disseminans</name>
    <dbReference type="NCBI Taxonomy" id="1469910"/>
    <lineage>
        <taxon>Eukaryota</taxon>
        <taxon>Fungi</taxon>
        <taxon>Dikarya</taxon>
        <taxon>Ascomycota</taxon>
        <taxon>Pezizomycotina</taxon>
        <taxon>Dothideomycetes</taxon>
        <taxon>Pleosporomycetidae</taxon>
        <taxon>Pleosporales</taxon>
        <taxon>Pleosporineae</taxon>
        <taxon>Phaeosphaeriaceae</taxon>
        <taxon>Ophiobolus</taxon>
    </lineage>
</organism>
<keyword evidence="3" id="KW-1185">Reference proteome</keyword>
<feature type="region of interest" description="Disordered" evidence="1">
    <location>
        <begin position="1"/>
        <end position="54"/>
    </location>
</feature>
<dbReference type="EMBL" id="MU006219">
    <property type="protein sequence ID" value="KAF2830299.1"/>
    <property type="molecule type" value="Genomic_DNA"/>
</dbReference>
<dbReference type="AlphaFoldDB" id="A0A6A7AC69"/>
<proteinExistence type="predicted"/>